<name>A0ACB9JTS9_9ASTR</name>
<accession>A0ACB9JTS9</accession>
<gene>
    <name evidence="1" type="ORF">L1987_04872</name>
</gene>
<protein>
    <submittedName>
        <fullName evidence="1">Uncharacterized protein</fullName>
    </submittedName>
</protein>
<sequence>MLMRPRPNIYVVVKHICYTCFCLVAFREMFPPPPPLSSCHQAPPSSPNRIRSLFPDVSATLQSEGEGSLAASAAAGISVFDDGEWWLLEKFVFSVWSFIKMGAWSYALAAASAVSNVPSQILLFLL</sequence>
<keyword evidence="2" id="KW-1185">Reference proteome</keyword>
<dbReference type="EMBL" id="CM042019">
    <property type="protein sequence ID" value="KAI3823436.1"/>
    <property type="molecule type" value="Genomic_DNA"/>
</dbReference>
<comment type="caution">
    <text evidence="1">The sequence shown here is derived from an EMBL/GenBank/DDBJ whole genome shotgun (WGS) entry which is preliminary data.</text>
</comment>
<dbReference type="Proteomes" id="UP001056120">
    <property type="component" value="Linkage Group LG02"/>
</dbReference>
<evidence type="ECO:0000313" key="1">
    <source>
        <dbReference type="EMBL" id="KAI3823436.1"/>
    </source>
</evidence>
<reference evidence="2" key="1">
    <citation type="journal article" date="2022" name="Mol. Ecol. Resour.">
        <title>The genomes of chicory, endive, great burdock and yacon provide insights into Asteraceae palaeo-polyploidization history and plant inulin production.</title>
        <authorList>
            <person name="Fan W."/>
            <person name="Wang S."/>
            <person name="Wang H."/>
            <person name="Wang A."/>
            <person name="Jiang F."/>
            <person name="Liu H."/>
            <person name="Zhao H."/>
            <person name="Xu D."/>
            <person name="Zhang Y."/>
        </authorList>
    </citation>
    <scope>NUCLEOTIDE SEQUENCE [LARGE SCALE GENOMIC DNA]</scope>
    <source>
        <strain evidence="2">cv. Yunnan</strain>
    </source>
</reference>
<proteinExistence type="predicted"/>
<organism evidence="1 2">
    <name type="scientific">Smallanthus sonchifolius</name>
    <dbReference type="NCBI Taxonomy" id="185202"/>
    <lineage>
        <taxon>Eukaryota</taxon>
        <taxon>Viridiplantae</taxon>
        <taxon>Streptophyta</taxon>
        <taxon>Embryophyta</taxon>
        <taxon>Tracheophyta</taxon>
        <taxon>Spermatophyta</taxon>
        <taxon>Magnoliopsida</taxon>
        <taxon>eudicotyledons</taxon>
        <taxon>Gunneridae</taxon>
        <taxon>Pentapetalae</taxon>
        <taxon>asterids</taxon>
        <taxon>campanulids</taxon>
        <taxon>Asterales</taxon>
        <taxon>Asteraceae</taxon>
        <taxon>Asteroideae</taxon>
        <taxon>Heliantheae alliance</taxon>
        <taxon>Millerieae</taxon>
        <taxon>Smallanthus</taxon>
    </lineage>
</organism>
<reference evidence="1 2" key="2">
    <citation type="journal article" date="2022" name="Mol. Ecol. Resour.">
        <title>The genomes of chicory, endive, great burdock and yacon provide insights into Asteraceae paleo-polyploidization history and plant inulin production.</title>
        <authorList>
            <person name="Fan W."/>
            <person name="Wang S."/>
            <person name="Wang H."/>
            <person name="Wang A."/>
            <person name="Jiang F."/>
            <person name="Liu H."/>
            <person name="Zhao H."/>
            <person name="Xu D."/>
            <person name="Zhang Y."/>
        </authorList>
    </citation>
    <scope>NUCLEOTIDE SEQUENCE [LARGE SCALE GENOMIC DNA]</scope>
    <source>
        <strain evidence="2">cv. Yunnan</strain>
        <tissue evidence="1">Leaves</tissue>
    </source>
</reference>
<evidence type="ECO:0000313" key="2">
    <source>
        <dbReference type="Proteomes" id="UP001056120"/>
    </source>
</evidence>